<feature type="domain" description="IRG-type G" evidence="5">
    <location>
        <begin position="47"/>
        <end position="225"/>
    </location>
</feature>
<evidence type="ECO:0000259" key="5">
    <source>
        <dbReference type="PROSITE" id="PS51716"/>
    </source>
</evidence>
<organism evidence="6 7">
    <name type="scientific">Porites lobata</name>
    <dbReference type="NCBI Taxonomy" id="104759"/>
    <lineage>
        <taxon>Eukaryota</taxon>
        <taxon>Metazoa</taxon>
        <taxon>Cnidaria</taxon>
        <taxon>Anthozoa</taxon>
        <taxon>Hexacorallia</taxon>
        <taxon>Scleractinia</taxon>
        <taxon>Fungiina</taxon>
        <taxon>Poritidae</taxon>
        <taxon>Porites</taxon>
    </lineage>
</organism>
<keyword evidence="4" id="KW-0342">GTP-binding</keyword>
<keyword evidence="3" id="KW-0378">Hydrolase</keyword>
<reference evidence="6 7" key="1">
    <citation type="submission" date="2022-05" db="EMBL/GenBank/DDBJ databases">
        <authorList>
            <consortium name="Genoscope - CEA"/>
            <person name="William W."/>
        </authorList>
    </citation>
    <scope>NUCLEOTIDE SEQUENCE [LARGE SCALE GENOMIC DNA]</scope>
</reference>
<evidence type="ECO:0000256" key="2">
    <source>
        <dbReference type="ARBA" id="ARBA00022741"/>
    </source>
</evidence>
<comment type="similarity">
    <text evidence="1">Belongs to the TRAFAC class dynamin-like GTPase superfamily. IRG family.</text>
</comment>
<dbReference type="SUPFAM" id="SSF52540">
    <property type="entry name" value="P-loop containing nucleoside triphosphate hydrolases"/>
    <property type="match status" value="1"/>
</dbReference>
<name>A0ABN8QZ95_9CNID</name>
<keyword evidence="2" id="KW-0547">Nucleotide-binding</keyword>
<dbReference type="InterPro" id="IPR051515">
    <property type="entry name" value="IRG"/>
</dbReference>
<dbReference type="EMBL" id="CALNXK010000172">
    <property type="protein sequence ID" value="CAH3172368.1"/>
    <property type="molecule type" value="Genomic_DNA"/>
</dbReference>
<keyword evidence="7" id="KW-1185">Reference proteome</keyword>
<dbReference type="PANTHER" id="PTHR32341">
    <property type="entry name" value="INTERFERON-INDUCIBLE GTPASE"/>
    <property type="match status" value="1"/>
</dbReference>
<protein>
    <recommendedName>
        <fullName evidence="5">IRG-type G domain-containing protein</fullName>
    </recommendedName>
</protein>
<evidence type="ECO:0000256" key="1">
    <source>
        <dbReference type="ARBA" id="ARBA00005429"/>
    </source>
</evidence>
<evidence type="ECO:0000256" key="4">
    <source>
        <dbReference type="ARBA" id="ARBA00023134"/>
    </source>
</evidence>
<dbReference type="Proteomes" id="UP001159405">
    <property type="component" value="Unassembled WGS sequence"/>
</dbReference>
<dbReference type="InterPro" id="IPR030385">
    <property type="entry name" value="G_IRG_dom"/>
</dbReference>
<dbReference type="InterPro" id="IPR007743">
    <property type="entry name" value="Immunity-related_GTPase-like"/>
</dbReference>
<dbReference type="InterPro" id="IPR027417">
    <property type="entry name" value="P-loop_NTPase"/>
</dbReference>
<evidence type="ECO:0000313" key="6">
    <source>
        <dbReference type="EMBL" id="CAH3172368.1"/>
    </source>
</evidence>
<sequence>MAAKLTKVEPWAPQKHYDDAYSYVMKNGVSKIKDFFEEKLKNSAGEVKVKTAIVGRTGCGKSTFINRLLRLEDFAEGAAKVDVTECTQDWKRYEDPDNANIEYWDLPGMGTEDFPAKTYFQDVKLNEYDTFVILTDTRFTKDDLELANKITLQGKKYFFVRSKIDQDVRNAKRSSRPESFNEGDVLAKIRSKCVAKLGDLLSNKEKIFLISCHGFEKRRETGEKCGEKYREKYQLEPLIKANRDALHQNQQDAMIRLLEEASMAALEENVKVLGGDIWKSSALSGVAAVIPVVSIGVDIWLIKRELNRYKTALGIPEEESDEFKKLDPTSKAKVSVTLKLLTEFTAKSAGALAVAYTVETRIEEAFAFLPAGLIIACPLSGITTYKVLDYILKTMADTAFAILAGVIKSKKK</sequence>
<dbReference type="Gene3D" id="3.40.50.300">
    <property type="entry name" value="P-loop containing nucleotide triphosphate hydrolases"/>
    <property type="match status" value="1"/>
</dbReference>
<accession>A0ABN8QZ95</accession>
<evidence type="ECO:0000313" key="7">
    <source>
        <dbReference type="Proteomes" id="UP001159405"/>
    </source>
</evidence>
<dbReference type="Pfam" id="PF05049">
    <property type="entry name" value="IIGP"/>
    <property type="match status" value="1"/>
</dbReference>
<gene>
    <name evidence="6" type="ORF">PLOB_00012891</name>
</gene>
<comment type="caution">
    <text evidence="6">The sequence shown here is derived from an EMBL/GenBank/DDBJ whole genome shotgun (WGS) entry which is preliminary data.</text>
</comment>
<dbReference type="PANTHER" id="PTHR32341:SF10">
    <property type="entry name" value="INTERFERON-INDUCIBLE GTPASE 5"/>
    <property type="match status" value="1"/>
</dbReference>
<dbReference type="PROSITE" id="PS51716">
    <property type="entry name" value="G_IRG"/>
    <property type="match status" value="1"/>
</dbReference>
<proteinExistence type="inferred from homology"/>
<evidence type="ECO:0000256" key="3">
    <source>
        <dbReference type="ARBA" id="ARBA00022801"/>
    </source>
</evidence>